<accession>A0A2T0U173</accession>
<dbReference type="PANTHER" id="PTHR41260">
    <property type="entry name" value="PROTEIN ECSC"/>
    <property type="match status" value="1"/>
</dbReference>
<sequence>MGKYEEEAGLMLQFWQYKMRRKPSLGNRLSKHIQNKINGLIPEKAHNAITVTIEKMVKGVLFGSKHTTFTKIDESSSLFLRESYVKQKIAFYQKTATVEGAVTGAGGILLGLADFPILLGIKLKMLFEIAALYGFDVRDYKERLYLLYIFQLAFSSQQRRNEVYEIIERWQGYSSSLPNDVEEFNWRTFQQEYRDYIDLAKMAQLVPVIGAAVGAVANYKLVAQLGDTAMNCYRMRKISPLTIIKQT</sequence>
<dbReference type="OrthoDB" id="1705901at2"/>
<evidence type="ECO:0000313" key="2">
    <source>
        <dbReference type="Proteomes" id="UP000238034"/>
    </source>
</evidence>
<gene>
    <name evidence="1" type="ORF">B0I27_107176</name>
</gene>
<dbReference type="AlphaFoldDB" id="A0A2T0U173"/>
<dbReference type="Pfam" id="PF12787">
    <property type="entry name" value="EcsC"/>
    <property type="match status" value="1"/>
</dbReference>
<proteinExistence type="predicted"/>
<dbReference type="InterPro" id="IPR024787">
    <property type="entry name" value="EcsC"/>
</dbReference>
<organism evidence="1 2">
    <name type="scientific">Arcticibacter pallidicorallinus</name>
    <dbReference type="NCBI Taxonomy" id="1259464"/>
    <lineage>
        <taxon>Bacteria</taxon>
        <taxon>Pseudomonadati</taxon>
        <taxon>Bacteroidota</taxon>
        <taxon>Sphingobacteriia</taxon>
        <taxon>Sphingobacteriales</taxon>
        <taxon>Sphingobacteriaceae</taxon>
        <taxon>Arcticibacter</taxon>
    </lineage>
</organism>
<evidence type="ECO:0000313" key="1">
    <source>
        <dbReference type="EMBL" id="PRY51588.1"/>
    </source>
</evidence>
<protein>
    <submittedName>
        <fullName evidence="1">EcsC family protein</fullName>
    </submittedName>
</protein>
<dbReference type="RefSeq" id="WP_106293973.1">
    <property type="nucleotide sequence ID" value="NZ_PVTH01000007.1"/>
</dbReference>
<dbReference type="PANTHER" id="PTHR41260:SF1">
    <property type="entry name" value="PROTEIN ECSC"/>
    <property type="match status" value="1"/>
</dbReference>
<dbReference type="Proteomes" id="UP000238034">
    <property type="component" value="Unassembled WGS sequence"/>
</dbReference>
<reference evidence="1 2" key="1">
    <citation type="submission" date="2018-03" db="EMBL/GenBank/DDBJ databases">
        <title>Genomic Encyclopedia of Type Strains, Phase III (KMG-III): the genomes of soil and plant-associated and newly described type strains.</title>
        <authorList>
            <person name="Whitman W."/>
        </authorList>
    </citation>
    <scope>NUCLEOTIDE SEQUENCE [LARGE SCALE GENOMIC DNA]</scope>
    <source>
        <strain evidence="1 2">CGMCC 1.9313</strain>
    </source>
</reference>
<keyword evidence="2" id="KW-1185">Reference proteome</keyword>
<dbReference type="EMBL" id="PVTH01000007">
    <property type="protein sequence ID" value="PRY51588.1"/>
    <property type="molecule type" value="Genomic_DNA"/>
</dbReference>
<name>A0A2T0U173_9SPHI</name>
<comment type="caution">
    <text evidence="1">The sequence shown here is derived from an EMBL/GenBank/DDBJ whole genome shotgun (WGS) entry which is preliminary data.</text>
</comment>